<gene>
    <name evidence="2" type="ORF">Sya03_47820</name>
</gene>
<evidence type="ECO:0000313" key="3">
    <source>
        <dbReference type="Proteomes" id="UP000652013"/>
    </source>
</evidence>
<feature type="compositionally biased region" description="Low complexity" evidence="1">
    <location>
        <begin position="74"/>
        <end position="87"/>
    </location>
</feature>
<proteinExistence type="predicted"/>
<evidence type="ECO:0000256" key="1">
    <source>
        <dbReference type="SAM" id="MobiDB-lite"/>
    </source>
</evidence>
<dbReference type="Pfam" id="PF19950">
    <property type="entry name" value="DUF6412"/>
    <property type="match status" value="1"/>
</dbReference>
<dbReference type="Proteomes" id="UP000652013">
    <property type="component" value="Unassembled WGS sequence"/>
</dbReference>
<comment type="caution">
    <text evidence="2">The sequence shown here is derived from an EMBL/GenBank/DDBJ whole genome shotgun (WGS) entry which is preliminary data.</text>
</comment>
<evidence type="ECO:0000313" key="2">
    <source>
        <dbReference type="EMBL" id="GIJ05430.1"/>
    </source>
</evidence>
<organism evidence="2 3">
    <name type="scientific">Spirilliplanes yamanashiensis</name>
    <dbReference type="NCBI Taxonomy" id="42233"/>
    <lineage>
        <taxon>Bacteria</taxon>
        <taxon>Bacillati</taxon>
        <taxon>Actinomycetota</taxon>
        <taxon>Actinomycetes</taxon>
        <taxon>Micromonosporales</taxon>
        <taxon>Micromonosporaceae</taxon>
        <taxon>Spirilliplanes</taxon>
    </lineage>
</organism>
<sequence length="87" mass="8729">MLVAVLWLGAFVGGLADVSPAAVLTGALVLLVAAVAARAVLRAAAGGARPWVAARHRQRAAGVPRHRDPDAAGRSRPRAPAAVPATP</sequence>
<accession>A0A8J4DLT4</accession>
<feature type="region of interest" description="Disordered" evidence="1">
    <location>
        <begin position="45"/>
        <end position="87"/>
    </location>
</feature>
<reference evidence="2" key="1">
    <citation type="submission" date="2021-01" db="EMBL/GenBank/DDBJ databases">
        <title>Whole genome shotgun sequence of Spirilliplanes yamanashiensis NBRC 15828.</title>
        <authorList>
            <person name="Komaki H."/>
            <person name="Tamura T."/>
        </authorList>
    </citation>
    <scope>NUCLEOTIDE SEQUENCE</scope>
    <source>
        <strain evidence="2">NBRC 15828</strain>
    </source>
</reference>
<dbReference type="InterPro" id="IPR045635">
    <property type="entry name" value="DUF6412"/>
</dbReference>
<dbReference type="RefSeq" id="WP_239107797.1">
    <property type="nucleotide sequence ID" value="NZ_BAAAGJ010000005.1"/>
</dbReference>
<name>A0A8J4DLT4_9ACTN</name>
<dbReference type="EMBL" id="BOOY01000033">
    <property type="protein sequence ID" value="GIJ05430.1"/>
    <property type="molecule type" value="Genomic_DNA"/>
</dbReference>
<dbReference type="AlphaFoldDB" id="A0A8J4DLT4"/>
<keyword evidence="3" id="KW-1185">Reference proteome</keyword>
<protein>
    <submittedName>
        <fullName evidence="2">Uncharacterized protein</fullName>
    </submittedName>
</protein>